<name>A0A8S9HHK5_BRACR</name>
<evidence type="ECO:0000313" key="2">
    <source>
        <dbReference type="Proteomes" id="UP000712281"/>
    </source>
</evidence>
<organism evidence="1 2">
    <name type="scientific">Brassica cretica</name>
    <name type="common">Mustard</name>
    <dbReference type="NCBI Taxonomy" id="69181"/>
    <lineage>
        <taxon>Eukaryota</taxon>
        <taxon>Viridiplantae</taxon>
        <taxon>Streptophyta</taxon>
        <taxon>Embryophyta</taxon>
        <taxon>Tracheophyta</taxon>
        <taxon>Spermatophyta</taxon>
        <taxon>Magnoliopsida</taxon>
        <taxon>eudicotyledons</taxon>
        <taxon>Gunneridae</taxon>
        <taxon>Pentapetalae</taxon>
        <taxon>rosids</taxon>
        <taxon>malvids</taxon>
        <taxon>Brassicales</taxon>
        <taxon>Brassicaceae</taxon>
        <taxon>Brassiceae</taxon>
        <taxon>Brassica</taxon>
    </lineage>
</organism>
<dbReference type="EMBL" id="QGKW02001940">
    <property type="protein sequence ID" value="KAF2557479.1"/>
    <property type="molecule type" value="Genomic_DNA"/>
</dbReference>
<accession>A0A8S9HHK5</accession>
<dbReference type="Proteomes" id="UP000712281">
    <property type="component" value="Unassembled WGS sequence"/>
</dbReference>
<gene>
    <name evidence="1" type="ORF">F2Q68_00015070</name>
</gene>
<sequence>MTCLDDLLVSLPDDLLMMRQLHAVYGEWLLNDGKSKLEDFPDDLIISLPRLPVLCSSFPQSITRQ</sequence>
<proteinExistence type="predicted"/>
<dbReference type="AlphaFoldDB" id="A0A8S9HHK5"/>
<comment type="caution">
    <text evidence="1">The sequence shown here is derived from an EMBL/GenBank/DDBJ whole genome shotgun (WGS) entry which is preliminary data.</text>
</comment>
<evidence type="ECO:0000313" key="1">
    <source>
        <dbReference type="EMBL" id="KAF2557479.1"/>
    </source>
</evidence>
<protein>
    <submittedName>
        <fullName evidence="1">Uncharacterized protein</fullName>
    </submittedName>
</protein>
<reference evidence="1" key="1">
    <citation type="submission" date="2019-12" db="EMBL/GenBank/DDBJ databases">
        <title>Genome sequencing and annotation of Brassica cretica.</title>
        <authorList>
            <person name="Studholme D.J."/>
            <person name="Sarris P.F."/>
        </authorList>
    </citation>
    <scope>NUCLEOTIDE SEQUENCE</scope>
    <source>
        <strain evidence="1">PFS-001/15</strain>
        <tissue evidence="1">Leaf</tissue>
    </source>
</reference>